<name>A0A3B0JEY0_DROGU</name>
<feature type="compositionally biased region" description="Basic residues" evidence="1">
    <location>
        <begin position="204"/>
        <end position="218"/>
    </location>
</feature>
<organism evidence="3 4">
    <name type="scientific">Drosophila guanche</name>
    <name type="common">Fruit fly</name>
    <dbReference type="NCBI Taxonomy" id="7266"/>
    <lineage>
        <taxon>Eukaryota</taxon>
        <taxon>Metazoa</taxon>
        <taxon>Ecdysozoa</taxon>
        <taxon>Arthropoda</taxon>
        <taxon>Hexapoda</taxon>
        <taxon>Insecta</taxon>
        <taxon>Pterygota</taxon>
        <taxon>Neoptera</taxon>
        <taxon>Endopterygota</taxon>
        <taxon>Diptera</taxon>
        <taxon>Brachycera</taxon>
        <taxon>Muscomorpha</taxon>
        <taxon>Ephydroidea</taxon>
        <taxon>Drosophilidae</taxon>
        <taxon>Drosophila</taxon>
        <taxon>Sophophora</taxon>
    </lineage>
</organism>
<dbReference type="Proteomes" id="UP000268350">
    <property type="component" value="Unassembled WGS sequence"/>
</dbReference>
<dbReference type="EMBL" id="OUUW01000005">
    <property type="protein sequence ID" value="SPP80675.1"/>
    <property type="molecule type" value="Genomic_DNA"/>
</dbReference>
<feature type="signal peptide" evidence="2">
    <location>
        <begin position="1"/>
        <end position="18"/>
    </location>
</feature>
<evidence type="ECO:0000256" key="2">
    <source>
        <dbReference type="SAM" id="SignalP"/>
    </source>
</evidence>
<dbReference type="OrthoDB" id="7864247at2759"/>
<accession>A0A3B0JEY0</accession>
<proteinExistence type="predicted"/>
<feature type="region of interest" description="Disordered" evidence="1">
    <location>
        <begin position="204"/>
        <end position="228"/>
    </location>
</feature>
<feature type="compositionally biased region" description="Basic and acidic residues" evidence="1">
    <location>
        <begin position="219"/>
        <end position="228"/>
    </location>
</feature>
<protein>
    <submittedName>
        <fullName evidence="3">Uncharacterized protein</fullName>
    </submittedName>
</protein>
<gene>
    <name evidence="3" type="ORF">DGUA_6G005589</name>
</gene>
<reference evidence="4" key="1">
    <citation type="submission" date="2018-01" db="EMBL/GenBank/DDBJ databases">
        <authorList>
            <person name="Alioto T."/>
            <person name="Alioto T."/>
        </authorList>
    </citation>
    <scope>NUCLEOTIDE SEQUENCE [LARGE SCALE GENOMIC DNA]</scope>
</reference>
<keyword evidence="2" id="KW-0732">Signal</keyword>
<dbReference type="AlphaFoldDB" id="A0A3B0JEY0"/>
<dbReference type="OMA" id="HKCRANE"/>
<evidence type="ECO:0000313" key="3">
    <source>
        <dbReference type="EMBL" id="SPP80675.1"/>
    </source>
</evidence>
<keyword evidence="4" id="KW-1185">Reference proteome</keyword>
<evidence type="ECO:0000256" key="1">
    <source>
        <dbReference type="SAM" id="MobiDB-lite"/>
    </source>
</evidence>
<feature type="chain" id="PRO_5017473780" evidence="2">
    <location>
        <begin position="19"/>
        <end position="228"/>
    </location>
</feature>
<evidence type="ECO:0000313" key="4">
    <source>
        <dbReference type="Proteomes" id="UP000268350"/>
    </source>
</evidence>
<sequence length="228" mass="25370">MGSRQLCLGCLLLTLSLAVHTASQAIPQLPAEPQHICKATQILTENKGCVDRETYLDRVLMRTWVGEDLDTAKKAAGIGKPVRCKPEEILTATGCTAQTEAPRLARVNRAQISHSKLQGDQVFKSDAGGGADTAGSPEMADHKLQARTQFDRPKVLGHNRSRKFVFLPGRHLRSGRKCRPYEVLAKNNRCIRKLVHKPTGKVKHKDHVYGLQRRHRHGPNREKAAKNK</sequence>